<dbReference type="EMBL" id="BARS01037337">
    <property type="protein sequence ID" value="GAG25179.1"/>
    <property type="molecule type" value="Genomic_DNA"/>
</dbReference>
<gene>
    <name evidence="1" type="ORF">S01H1_57263</name>
</gene>
<comment type="caution">
    <text evidence="1">The sequence shown here is derived from an EMBL/GenBank/DDBJ whole genome shotgun (WGS) entry which is preliminary data.</text>
</comment>
<feature type="non-terminal residue" evidence="1">
    <location>
        <position position="1"/>
    </location>
</feature>
<name>X0W2Z3_9ZZZZ</name>
<sequence>LWLKHRIFPWHFRKRINWEWEADIDFACRLETPARLRELLAYTLQHPEEMRAKREQAVERYLYRLDGRASARMVDAIEEMLSKRGRL</sequence>
<proteinExistence type="predicted"/>
<organism evidence="1">
    <name type="scientific">marine sediment metagenome</name>
    <dbReference type="NCBI Taxonomy" id="412755"/>
    <lineage>
        <taxon>unclassified sequences</taxon>
        <taxon>metagenomes</taxon>
        <taxon>ecological metagenomes</taxon>
    </lineage>
</organism>
<accession>X0W2Z3</accession>
<reference evidence="1" key="1">
    <citation type="journal article" date="2014" name="Front. Microbiol.">
        <title>High frequency of phylogenetically diverse reductive dehalogenase-homologous genes in deep subseafloor sedimentary metagenomes.</title>
        <authorList>
            <person name="Kawai M."/>
            <person name="Futagami T."/>
            <person name="Toyoda A."/>
            <person name="Takaki Y."/>
            <person name="Nishi S."/>
            <person name="Hori S."/>
            <person name="Arai W."/>
            <person name="Tsubouchi T."/>
            <person name="Morono Y."/>
            <person name="Uchiyama I."/>
            <person name="Ito T."/>
            <person name="Fujiyama A."/>
            <person name="Inagaki F."/>
            <person name="Takami H."/>
        </authorList>
    </citation>
    <scope>NUCLEOTIDE SEQUENCE</scope>
    <source>
        <strain evidence="1">Expedition CK06-06</strain>
    </source>
</reference>
<protein>
    <submittedName>
        <fullName evidence="1">Uncharacterized protein</fullName>
    </submittedName>
</protein>
<dbReference type="AlphaFoldDB" id="X0W2Z3"/>
<evidence type="ECO:0000313" key="1">
    <source>
        <dbReference type="EMBL" id="GAG25179.1"/>
    </source>
</evidence>